<dbReference type="Proteomes" id="UP000230423">
    <property type="component" value="Unassembled WGS sequence"/>
</dbReference>
<reference evidence="1 2" key="1">
    <citation type="submission" date="2015-09" db="EMBL/GenBank/DDBJ databases">
        <title>Draft genome of the parasitic nematode Teladorsagia circumcincta isolate WARC Sus (inbred).</title>
        <authorList>
            <person name="Mitreva M."/>
        </authorList>
    </citation>
    <scope>NUCLEOTIDE SEQUENCE [LARGE SCALE GENOMIC DNA]</scope>
    <source>
        <strain evidence="1 2">S</strain>
    </source>
</reference>
<accession>A0A2G9TGA5</accession>
<protein>
    <submittedName>
        <fullName evidence="1">Uncharacterized protein</fullName>
    </submittedName>
</protein>
<keyword evidence="2" id="KW-1185">Reference proteome</keyword>
<organism evidence="1 2">
    <name type="scientific">Teladorsagia circumcincta</name>
    <name type="common">Brown stomach worm</name>
    <name type="synonym">Ostertagia circumcincta</name>
    <dbReference type="NCBI Taxonomy" id="45464"/>
    <lineage>
        <taxon>Eukaryota</taxon>
        <taxon>Metazoa</taxon>
        <taxon>Ecdysozoa</taxon>
        <taxon>Nematoda</taxon>
        <taxon>Chromadorea</taxon>
        <taxon>Rhabditida</taxon>
        <taxon>Rhabditina</taxon>
        <taxon>Rhabditomorpha</taxon>
        <taxon>Strongyloidea</taxon>
        <taxon>Trichostrongylidae</taxon>
        <taxon>Teladorsagia</taxon>
    </lineage>
</organism>
<gene>
    <name evidence="1" type="ORF">TELCIR_21579</name>
</gene>
<sequence length="42" mass="4855">MPDWKVYGEVEPVEYPYFVKGDKTTVPSPVVSAEYPIFNYVL</sequence>
<evidence type="ECO:0000313" key="1">
    <source>
        <dbReference type="EMBL" id="PIO57019.1"/>
    </source>
</evidence>
<name>A0A2G9TGA5_TELCI</name>
<dbReference type="EMBL" id="KZ368232">
    <property type="protein sequence ID" value="PIO57019.1"/>
    <property type="molecule type" value="Genomic_DNA"/>
</dbReference>
<evidence type="ECO:0000313" key="2">
    <source>
        <dbReference type="Proteomes" id="UP000230423"/>
    </source>
</evidence>
<proteinExistence type="predicted"/>
<dbReference type="AlphaFoldDB" id="A0A2G9TGA5"/>